<dbReference type="RefSeq" id="WP_309727054.1">
    <property type="nucleotide sequence ID" value="NZ_JAVDQA010000001.1"/>
</dbReference>
<evidence type="ECO:0000256" key="1">
    <source>
        <dbReference type="SAM" id="Phobius"/>
    </source>
</evidence>
<evidence type="ECO:0000313" key="3">
    <source>
        <dbReference type="Proteomes" id="UP001257659"/>
    </source>
</evidence>
<keyword evidence="1" id="KW-1133">Transmembrane helix</keyword>
<reference evidence="2 3" key="1">
    <citation type="submission" date="2023-07" db="EMBL/GenBank/DDBJ databases">
        <title>Genomic Encyclopedia of Type Strains, Phase IV (KMG-IV): sequencing the most valuable type-strain genomes for metagenomic binning, comparative biology and taxonomic classification.</title>
        <authorList>
            <person name="Goeker M."/>
        </authorList>
    </citation>
    <scope>NUCLEOTIDE SEQUENCE [LARGE SCALE GENOMIC DNA]</scope>
    <source>
        <strain evidence="2 3">DSM 102814</strain>
    </source>
</reference>
<feature type="transmembrane region" description="Helical" evidence="1">
    <location>
        <begin position="7"/>
        <end position="28"/>
    </location>
</feature>
<gene>
    <name evidence="2" type="ORF">GGR31_000766</name>
</gene>
<dbReference type="Proteomes" id="UP001257659">
    <property type="component" value="Unassembled WGS sequence"/>
</dbReference>
<accession>A0ABU1K3F6</accession>
<evidence type="ECO:0000313" key="2">
    <source>
        <dbReference type="EMBL" id="MDR6300150.1"/>
    </source>
</evidence>
<keyword evidence="3" id="KW-1185">Reference proteome</keyword>
<organism evidence="2 3">
    <name type="scientific">Mesonia maritima</name>
    <dbReference type="NCBI Taxonomy" id="1793873"/>
    <lineage>
        <taxon>Bacteria</taxon>
        <taxon>Pseudomonadati</taxon>
        <taxon>Bacteroidota</taxon>
        <taxon>Flavobacteriia</taxon>
        <taxon>Flavobacteriales</taxon>
        <taxon>Flavobacteriaceae</taxon>
        <taxon>Mesonia</taxon>
    </lineage>
</organism>
<evidence type="ECO:0008006" key="4">
    <source>
        <dbReference type="Google" id="ProtNLM"/>
    </source>
</evidence>
<name>A0ABU1K3F6_9FLAO</name>
<proteinExistence type="predicted"/>
<protein>
    <recommendedName>
        <fullName evidence="4">DUF748 domain-containing protein</fullName>
    </recommendedName>
</protein>
<keyword evidence="1" id="KW-0812">Transmembrane</keyword>
<sequence length="503" mass="57539">MNYKKTLKIAGICILVFIIGYVGLHFYAKYKISSALDDKVKKGELSYTDFNLNLWSRTVKFDSIHYQKKTMEVSATSFSLIDLSYSKFLFDKEIVIDEINIQHPVIHYINKKNEDSAKKSTKSKSGKPILIKNVSVNDGRFTMRNDSIELLSAEKFNLNAENIAVDSISKQQKIPFTYKKFQFSVANLAYDLNKLQKLQLQKLSISEKNVNAFDLVLLPKLSRKEYVEVIPYEKDLMKLKVDSLAISNYNFTFQDETPVFKSPLMKLSGLDFNIYRDKTVKNDTRKKALYSKMLRELSLKLAIDSLQLSGANITYEELIKKDRDPGKVVFENLNAKIANVTNLDLDRENFPETNIDISTSFMGKSPLDVQWNFRVNDTTDYFTIKGSSFSIPPPSINSFFKPAFNMRATGSGIEEVYFNFSGNSNQARGQLKLVYDKFKVEVLQKDGKKKNTILSIAANLLVNKKPKNGSIAEHVEGVKRDKTKSFWNYFWSCLQAGLKKSLI</sequence>
<keyword evidence="1" id="KW-0472">Membrane</keyword>
<dbReference type="EMBL" id="JAVDQA010000001">
    <property type="protein sequence ID" value="MDR6300150.1"/>
    <property type="molecule type" value="Genomic_DNA"/>
</dbReference>
<comment type="caution">
    <text evidence="2">The sequence shown here is derived from an EMBL/GenBank/DDBJ whole genome shotgun (WGS) entry which is preliminary data.</text>
</comment>